<reference evidence="7" key="1">
    <citation type="submission" date="2016-02" db="EMBL/GenBank/DDBJ databases">
        <authorList>
            <person name="Dunlap C."/>
        </authorList>
    </citation>
    <scope>NUCLEOTIDE SEQUENCE [LARGE SCALE GENOMIC DNA]</scope>
    <source>
        <strain evidence="7">NRRL B-41092</strain>
    </source>
</reference>
<dbReference type="InterPro" id="IPR004839">
    <property type="entry name" value="Aminotransferase_I/II_large"/>
</dbReference>
<dbReference type="Gene3D" id="3.40.640.10">
    <property type="entry name" value="Type I PLP-dependent aspartate aminotransferase-like (Major domain)"/>
    <property type="match status" value="1"/>
</dbReference>
<dbReference type="STRING" id="1793963.AXI58_15285"/>
<dbReference type="PANTHER" id="PTHR42790">
    <property type="entry name" value="AMINOTRANSFERASE"/>
    <property type="match status" value="1"/>
</dbReference>
<dbReference type="Gene3D" id="3.90.1150.10">
    <property type="entry name" value="Aspartate Aminotransferase, domain 1"/>
    <property type="match status" value="1"/>
</dbReference>
<dbReference type="GO" id="GO:1901605">
    <property type="term" value="P:alpha-amino acid metabolic process"/>
    <property type="evidence" value="ECO:0007669"/>
    <property type="project" value="TreeGrafter"/>
</dbReference>
<dbReference type="InterPro" id="IPR015421">
    <property type="entry name" value="PyrdxlP-dep_Trfase_major"/>
</dbReference>
<dbReference type="AlphaFoldDB" id="A0A150F9F8"/>
<keyword evidence="3 6" id="KW-0808">Transferase</keyword>
<evidence type="ECO:0000313" key="6">
    <source>
        <dbReference type="EMBL" id="KXZ20162.1"/>
    </source>
</evidence>
<dbReference type="InterPro" id="IPR015424">
    <property type="entry name" value="PyrdxlP-dep_Trfase"/>
</dbReference>
<dbReference type="GO" id="GO:0030170">
    <property type="term" value="F:pyridoxal phosphate binding"/>
    <property type="evidence" value="ECO:0007669"/>
    <property type="project" value="InterPro"/>
</dbReference>
<name>A0A150F9F8_9BACI</name>
<proteinExistence type="predicted"/>
<accession>A0A150F9F8</accession>
<dbReference type="Pfam" id="PF00155">
    <property type="entry name" value="Aminotran_1_2"/>
    <property type="match status" value="1"/>
</dbReference>
<evidence type="ECO:0000256" key="1">
    <source>
        <dbReference type="ARBA" id="ARBA00001933"/>
    </source>
</evidence>
<keyword evidence="7" id="KW-1185">Reference proteome</keyword>
<feature type="domain" description="Aminotransferase class I/classII large" evidence="5">
    <location>
        <begin position="34"/>
        <end position="377"/>
    </location>
</feature>
<dbReference type="OrthoDB" id="9802328at2"/>
<keyword evidence="2 6" id="KW-0032">Aminotransferase</keyword>
<dbReference type="PANTHER" id="PTHR42790:SF19">
    <property type="entry name" value="KYNURENINE_ALPHA-AMINOADIPATE AMINOTRANSFERASE, MITOCHONDRIAL"/>
    <property type="match status" value="1"/>
</dbReference>
<dbReference type="EMBL" id="LSBA01000014">
    <property type="protein sequence ID" value="KXZ20162.1"/>
    <property type="molecule type" value="Genomic_DNA"/>
</dbReference>
<evidence type="ECO:0000259" key="5">
    <source>
        <dbReference type="Pfam" id="PF00155"/>
    </source>
</evidence>
<comment type="caution">
    <text evidence="6">The sequence shown here is derived from an EMBL/GenBank/DDBJ whole genome shotgun (WGS) entry which is preliminary data.</text>
</comment>
<dbReference type="CDD" id="cd00609">
    <property type="entry name" value="AAT_like"/>
    <property type="match status" value="1"/>
</dbReference>
<organism evidence="6 7">
    <name type="scientific">Bacillus nakamurai</name>
    <dbReference type="NCBI Taxonomy" id="1793963"/>
    <lineage>
        <taxon>Bacteria</taxon>
        <taxon>Bacillati</taxon>
        <taxon>Bacillota</taxon>
        <taxon>Bacilli</taxon>
        <taxon>Bacillales</taxon>
        <taxon>Bacillaceae</taxon>
        <taxon>Bacillus</taxon>
    </lineage>
</organism>
<comment type="cofactor">
    <cofactor evidence="1">
        <name>pyridoxal 5'-phosphate</name>
        <dbReference type="ChEBI" id="CHEBI:597326"/>
    </cofactor>
</comment>
<dbReference type="InterPro" id="IPR015422">
    <property type="entry name" value="PyrdxlP-dep_Trfase_small"/>
</dbReference>
<dbReference type="RefSeq" id="WP_061521647.1">
    <property type="nucleotide sequence ID" value="NZ_JARLZY010000011.1"/>
</dbReference>
<dbReference type="InterPro" id="IPR050859">
    <property type="entry name" value="Class-I_PLP-dep_aminotransf"/>
</dbReference>
<evidence type="ECO:0000256" key="4">
    <source>
        <dbReference type="ARBA" id="ARBA00022898"/>
    </source>
</evidence>
<evidence type="ECO:0000256" key="2">
    <source>
        <dbReference type="ARBA" id="ARBA00022576"/>
    </source>
</evidence>
<dbReference type="Proteomes" id="UP000075430">
    <property type="component" value="Unassembled WGS sequence"/>
</dbReference>
<dbReference type="GO" id="GO:0008483">
    <property type="term" value="F:transaminase activity"/>
    <property type="evidence" value="ECO:0007669"/>
    <property type="project" value="UniProtKB-KW"/>
</dbReference>
<sequence length="398" mass="44606">MQAESFFSENIRKALKNDPPGEWMPAVPHECIRLHSGYPDPALVPYEQLKKAASDLLEEERDLPLHYLGSPRINALKKQIQDRLSARGIHSSDDELMISSGACQAIDLIARILIDDKTAVAIESPSYMEALEIFKNYTPHIMSIPSDEDGLQTDQLESMLEERKRKGLVLPRLLYTIPAFQNPAGTTMSAKRRTHVLQLAETYDFLILEDDAYGELGFTDFPPPLKAMDQDHRVLHVGSLSKIAAPGMRIGWITGASKFIRALSWFKKDLDHPFSQTVTAVYLQQTDFNERLAVIRDTYRTKCAVLISALTQYVPESVSWHVPKGGYFVWIKVPGADTSALLTQALSQGVSFVPGKYFFLDPQDGTEFLRLSFSYADKNSIVKGVQSLGSILKQNVRS</sequence>
<keyword evidence="4" id="KW-0663">Pyridoxal phosphate</keyword>
<gene>
    <name evidence="6" type="ORF">AXI58_15285</name>
</gene>
<dbReference type="SUPFAM" id="SSF53383">
    <property type="entry name" value="PLP-dependent transferases"/>
    <property type="match status" value="1"/>
</dbReference>
<evidence type="ECO:0000313" key="7">
    <source>
        <dbReference type="Proteomes" id="UP000075430"/>
    </source>
</evidence>
<evidence type="ECO:0000256" key="3">
    <source>
        <dbReference type="ARBA" id="ARBA00022679"/>
    </source>
</evidence>
<protein>
    <submittedName>
        <fullName evidence="6">Aminotransferase</fullName>
    </submittedName>
</protein>